<comment type="caution">
    <text evidence="3">The sequence shown here is derived from an EMBL/GenBank/DDBJ whole genome shotgun (WGS) entry which is preliminary data.</text>
</comment>
<keyword evidence="1" id="KW-1133">Transmembrane helix</keyword>
<keyword evidence="4" id="KW-1185">Reference proteome</keyword>
<protein>
    <recommendedName>
        <fullName evidence="2">Potassium channel domain-containing protein</fullName>
    </recommendedName>
</protein>
<feature type="transmembrane region" description="Helical" evidence="1">
    <location>
        <begin position="166"/>
        <end position="191"/>
    </location>
</feature>
<keyword evidence="1" id="KW-0812">Transmembrane</keyword>
<feature type="domain" description="Potassium channel" evidence="2">
    <location>
        <begin position="184"/>
        <end position="257"/>
    </location>
</feature>
<feature type="transmembrane region" description="Helical" evidence="1">
    <location>
        <begin position="211"/>
        <end position="230"/>
    </location>
</feature>
<evidence type="ECO:0000313" key="4">
    <source>
        <dbReference type="Proteomes" id="UP001501285"/>
    </source>
</evidence>
<feature type="transmembrane region" description="Helical" evidence="1">
    <location>
        <begin position="81"/>
        <end position="99"/>
    </location>
</feature>
<dbReference type="Proteomes" id="UP001501285">
    <property type="component" value="Unassembled WGS sequence"/>
</dbReference>
<gene>
    <name evidence="3" type="ORF">GCM10009740_30160</name>
</gene>
<keyword evidence="1" id="KW-0472">Membrane</keyword>
<evidence type="ECO:0000256" key="1">
    <source>
        <dbReference type="SAM" id="Phobius"/>
    </source>
</evidence>
<evidence type="ECO:0000259" key="2">
    <source>
        <dbReference type="Pfam" id="PF07885"/>
    </source>
</evidence>
<evidence type="ECO:0000313" key="3">
    <source>
        <dbReference type="EMBL" id="GAA2036735.1"/>
    </source>
</evidence>
<feature type="transmembrane region" description="Helical" evidence="1">
    <location>
        <begin position="132"/>
        <end position="154"/>
    </location>
</feature>
<accession>A0ABP5FYF1</accession>
<feature type="transmembrane region" description="Helical" evidence="1">
    <location>
        <begin position="237"/>
        <end position="262"/>
    </location>
</feature>
<feature type="transmembrane region" description="Helical" evidence="1">
    <location>
        <begin position="106"/>
        <end position="126"/>
    </location>
</feature>
<feature type="transmembrane region" description="Helical" evidence="1">
    <location>
        <begin position="47"/>
        <end position="69"/>
    </location>
</feature>
<name>A0ABP5FYF1_9MICO</name>
<reference evidence="4" key="1">
    <citation type="journal article" date="2019" name="Int. J. Syst. Evol. Microbiol.">
        <title>The Global Catalogue of Microorganisms (GCM) 10K type strain sequencing project: providing services to taxonomists for standard genome sequencing and annotation.</title>
        <authorList>
            <consortium name="The Broad Institute Genomics Platform"/>
            <consortium name="The Broad Institute Genome Sequencing Center for Infectious Disease"/>
            <person name="Wu L."/>
            <person name="Ma J."/>
        </authorList>
    </citation>
    <scope>NUCLEOTIDE SEQUENCE [LARGE SCALE GENOMIC DNA]</scope>
    <source>
        <strain evidence="4">JCM 14283</strain>
    </source>
</reference>
<dbReference type="Gene3D" id="1.10.287.70">
    <property type="match status" value="1"/>
</dbReference>
<proteinExistence type="predicted"/>
<organism evidence="3 4">
    <name type="scientific">Terrabacter terrae</name>
    <dbReference type="NCBI Taxonomy" id="318434"/>
    <lineage>
        <taxon>Bacteria</taxon>
        <taxon>Bacillati</taxon>
        <taxon>Actinomycetota</taxon>
        <taxon>Actinomycetes</taxon>
        <taxon>Micrococcales</taxon>
        <taxon>Intrasporangiaceae</taxon>
        <taxon>Terrabacter</taxon>
    </lineage>
</organism>
<dbReference type="InterPro" id="IPR013099">
    <property type="entry name" value="K_chnl_dom"/>
</dbReference>
<sequence length="266" mass="29589">MHTGEGGWRPAPRRRTRLRDVSASLELWPSSPRGTAPSRLDRLRRKVAELPCALLLFAQLTALVAYPFIETRAGDVRETGRAIFGLIGLLVLFLAVRAVRATPALTWVAVLLGGPVVLLTVAEAIWPLNDVLAFWSALLHALFYFYTGYGLLRYMFADNWVTRDELYATGATFTVVAWGFAYLYVAVQLIWGNSFTIYGETNPGTRTWFELLYLSITTMTSTGLSDIIAVEAHARAFVLLQQIAGMLYVALVVARLVGLTIARFRQ</sequence>
<dbReference type="EMBL" id="BAAANB010000021">
    <property type="protein sequence ID" value="GAA2036735.1"/>
    <property type="molecule type" value="Genomic_DNA"/>
</dbReference>
<dbReference type="Pfam" id="PF07885">
    <property type="entry name" value="Ion_trans_2"/>
    <property type="match status" value="1"/>
</dbReference>
<dbReference type="SUPFAM" id="SSF81324">
    <property type="entry name" value="Voltage-gated potassium channels"/>
    <property type="match status" value="1"/>
</dbReference>